<reference evidence="1 2" key="1">
    <citation type="journal article" date="2014" name="Int. J. Syst. Evol. Microbiol.">
        <title>Nocardia vulneris sp. nov., isolated from wounds of human patients in North America.</title>
        <authorList>
            <person name="Lasker B.A."/>
            <person name="Bell M."/>
            <person name="Klenk H.P."/>
            <person name="Sproer C."/>
            <person name="Schumann C."/>
            <person name="Schumann P."/>
            <person name="Brown J.M."/>
        </authorList>
    </citation>
    <scope>NUCLEOTIDE SEQUENCE [LARGE SCALE GENOMIC DNA]</scope>
    <source>
        <strain evidence="1 2">W9851</strain>
    </source>
</reference>
<evidence type="ECO:0000313" key="2">
    <source>
        <dbReference type="Proteomes" id="UP000031364"/>
    </source>
</evidence>
<keyword evidence="2" id="KW-1185">Reference proteome</keyword>
<protein>
    <submittedName>
        <fullName evidence="1">Uncharacterized protein</fullName>
    </submittedName>
</protein>
<name>A0ABR4ZIZ8_9NOCA</name>
<dbReference type="Proteomes" id="UP000031364">
    <property type="component" value="Unassembled WGS sequence"/>
</dbReference>
<organism evidence="1 2">
    <name type="scientific">Nocardia vulneris</name>
    <dbReference type="NCBI Taxonomy" id="1141657"/>
    <lineage>
        <taxon>Bacteria</taxon>
        <taxon>Bacillati</taxon>
        <taxon>Actinomycetota</taxon>
        <taxon>Actinomycetes</taxon>
        <taxon>Mycobacteriales</taxon>
        <taxon>Nocardiaceae</taxon>
        <taxon>Nocardia</taxon>
    </lineage>
</organism>
<dbReference type="EMBL" id="JNFP01000008">
    <property type="protein sequence ID" value="KIA65233.1"/>
    <property type="molecule type" value="Genomic_DNA"/>
</dbReference>
<comment type="caution">
    <text evidence="1">The sequence shown here is derived from an EMBL/GenBank/DDBJ whole genome shotgun (WGS) entry which is preliminary data.</text>
</comment>
<gene>
    <name evidence="1" type="ORF">FG87_08370</name>
</gene>
<evidence type="ECO:0000313" key="1">
    <source>
        <dbReference type="EMBL" id="KIA65233.1"/>
    </source>
</evidence>
<sequence>MVAPRPRASMFHPLLIPRLNTASGAVFDARRTGRRAGCLRPRDAAVPRGVAERVRAVVVLPRADPARARVVVVLRDLPAMGQG</sequence>
<accession>A0ABR4ZIZ8</accession>
<proteinExistence type="predicted"/>